<dbReference type="EMBL" id="QPJJ01000004">
    <property type="protein sequence ID" value="RCW73237.1"/>
    <property type="molecule type" value="Genomic_DNA"/>
</dbReference>
<sequence>MFYIDSELLWKAGFVLVSFGILLYMYNNVMRHWLKVEKKKLFSYNHINKQHKIIDWAIRITFMFLLLLSYTYKVSVDFRNVKWYLEIWFVMIVFVVVLEGARAYMEWKFAENRRDYIFTISQLIFIILFFSSMILTDFFWMMPR</sequence>
<evidence type="ECO:0000256" key="1">
    <source>
        <dbReference type="SAM" id="Phobius"/>
    </source>
</evidence>
<keyword evidence="1" id="KW-0812">Transmembrane</keyword>
<organism evidence="2 3">
    <name type="scientific">Saliterribacillus persicus</name>
    <dbReference type="NCBI Taxonomy" id="930114"/>
    <lineage>
        <taxon>Bacteria</taxon>
        <taxon>Bacillati</taxon>
        <taxon>Bacillota</taxon>
        <taxon>Bacilli</taxon>
        <taxon>Bacillales</taxon>
        <taxon>Bacillaceae</taxon>
        <taxon>Saliterribacillus</taxon>
    </lineage>
</organism>
<proteinExistence type="predicted"/>
<gene>
    <name evidence="2" type="ORF">DFR57_104235</name>
</gene>
<comment type="caution">
    <text evidence="2">The sequence shown here is derived from an EMBL/GenBank/DDBJ whole genome shotgun (WGS) entry which is preliminary data.</text>
</comment>
<keyword evidence="3" id="KW-1185">Reference proteome</keyword>
<dbReference type="InterPro" id="IPR025441">
    <property type="entry name" value="DUF4181"/>
</dbReference>
<reference evidence="2 3" key="1">
    <citation type="submission" date="2018-07" db="EMBL/GenBank/DDBJ databases">
        <title>Genomic Encyclopedia of Type Strains, Phase IV (KMG-IV): sequencing the most valuable type-strain genomes for metagenomic binning, comparative biology and taxonomic classification.</title>
        <authorList>
            <person name="Goeker M."/>
        </authorList>
    </citation>
    <scope>NUCLEOTIDE SEQUENCE [LARGE SCALE GENOMIC DNA]</scope>
    <source>
        <strain evidence="2 3">DSM 27696</strain>
    </source>
</reference>
<accession>A0A368Y334</accession>
<dbReference type="Pfam" id="PF13789">
    <property type="entry name" value="DUF4181"/>
    <property type="match status" value="1"/>
</dbReference>
<feature type="transmembrane region" description="Helical" evidence="1">
    <location>
        <begin position="116"/>
        <end position="141"/>
    </location>
</feature>
<feature type="transmembrane region" description="Helical" evidence="1">
    <location>
        <begin position="84"/>
        <end position="104"/>
    </location>
</feature>
<evidence type="ECO:0000313" key="3">
    <source>
        <dbReference type="Proteomes" id="UP000252585"/>
    </source>
</evidence>
<feature type="transmembrane region" description="Helical" evidence="1">
    <location>
        <begin position="53"/>
        <end position="72"/>
    </location>
</feature>
<dbReference type="RefSeq" id="WP_170132925.1">
    <property type="nucleotide sequence ID" value="NZ_QPJJ01000004.1"/>
</dbReference>
<keyword evidence="1" id="KW-1133">Transmembrane helix</keyword>
<keyword evidence="1" id="KW-0472">Membrane</keyword>
<dbReference type="Proteomes" id="UP000252585">
    <property type="component" value="Unassembled WGS sequence"/>
</dbReference>
<evidence type="ECO:0000313" key="2">
    <source>
        <dbReference type="EMBL" id="RCW73237.1"/>
    </source>
</evidence>
<dbReference type="AlphaFoldDB" id="A0A368Y334"/>
<protein>
    <submittedName>
        <fullName evidence="2">Uncharacterized protein DUF4181</fullName>
    </submittedName>
</protein>
<name>A0A368Y334_9BACI</name>
<feature type="transmembrane region" description="Helical" evidence="1">
    <location>
        <begin position="12"/>
        <end position="33"/>
    </location>
</feature>